<dbReference type="Proteomes" id="UP000037395">
    <property type="component" value="Unassembled WGS sequence"/>
</dbReference>
<feature type="region of interest" description="Disordered" evidence="5">
    <location>
        <begin position="1"/>
        <end position="35"/>
    </location>
</feature>
<organism evidence="9 10">
    <name type="scientific">Kitasatospora aureofaciens</name>
    <name type="common">Streptomyces aureofaciens</name>
    <dbReference type="NCBI Taxonomy" id="1894"/>
    <lineage>
        <taxon>Bacteria</taxon>
        <taxon>Bacillati</taxon>
        <taxon>Actinomycetota</taxon>
        <taxon>Actinomycetes</taxon>
        <taxon>Kitasatosporales</taxon>
        <taxon>Streptomycetaceae</taxon>
        <taxon>Kitasatospora</taxon>
    </lineage>
</organism>
<dbReference type="SUPFAM" id="SSF54001">
    <property type="entry name" value="Cysteine proteinases"/>
    <property type="match status" value="1"/>
</dbReference>
<keyword evidence="6" id="KW-0472">Membrane</keyword>
<keyword evidence="10" id="KW-1185">Reference proteome</keyword>
<dbReference type="EMBL" id="JPRF03000042">
    <property type="protein sequence ID" value="OEV34902.1"/>
    <property type="molecule type" value="Genomic_DNA"/>
</dbReference>
<dbReference type="InterPro" id="IPR000064">
    <property type="entry name" value="NLP_P60_dom"/>
</dbReference>
<dbReference type="GO" id="GO:0006508">
    <property type="term" value="P:proteolysis"/>
    <property type="evidence" value="ECO:0007669"/>
    <property type="project" value="UniProtKB-KW"/>
</dbReference>
<evidence type="ECO:0000259" key="7">
    <source>
        <dbReference type="PROSITE" id="PS51935"/>
    </source>
</evidence>
<dbReference type="KEGG" id="kau:B6264_00225"/>
<dbReference type="GO" id="GO:0008234">
    <property type="term" value="F:cysteine-type peptidase activity"/>
    <property type="evidence" value="ECO:0007669"/>
    <property type="project" value="UniProtKB-KW"/>
</dbReference>
<evidence type="ECO:0000256" key="1">
    <source>
        <dbReference type="ARBA" id="ARBA00007074"/>
    </source>
</evidence>
<keyword evidence="3" id="KW-0378">Hydrolase</keyword>
<name>A0A1E7N2J1_KITAU</name>
<proteinExistence type="inferred from homology"/>
<feature type="transmembrane region" description="Helical" evidence="6">
    <location>
        <begin position="42"/>
        <end position="62"/>
    </location>
</feature>
<keyword evidence="6" id="KW-1133">Transmembrane helix</keyword>
<evidence type="ECO:0000313" key="9">
    <source>
        <dbReference type="EMBL" id="OEV34902.1"/>
    </source>
</evidence>
<evidence type="ECO:0000313" key="10">
    <source>
        <dbReference type="Proteomes" id="UP000037395"/>
    </source>
</evidence>
<reference evidence="8" key="5">
    <citation type="submission" date="2020-09" db="EMBL/GenBank/DDBJ databases">
        <authorList>
            <person name="Sun Q."/>
            <person name="Ohkuma M."/>
        </authorList>
    </citation>
    <scope>NUCLEOTIDE SEQUENCE</scope>
    <source>
        <strain evidence="8">JCM 4434</strain>
    </source>
</reference>
<keyword evidence="2" id="KW-0645">Protease</keyword>
<dbReference type="Gene3D" id="3.90.1720.10">
    <property type="entry name" value="endopeptidase domain like (from Nostoc punctiforme)"/>
    <property type="match status" value="1"/>
</dbReference>
<sequence length="308" mass="32310">MTTVNTGAPDVADEPTGQHAPATEARSANAARPARDGRIRRGIGMAAMIAVGVGAIGLGTGVSPAAAERAPAHAGWDGSRYWFKDSQGQWRWTSHYSVYLARTGGAESSSKSTSKSSSAASSTSSSKSSNGGIKPGWDGSRYWFKNTKGEWRWTSHYDVYLQRTGGSSGGSSSSGSSGGASSGSVAADRNVEAAVQYALAQLGKPFRTAGNGPDGYDCSGLVQQSFRRGGIALPRVANDQYAATTPIKASQLRRGDLLFWSPNGTARGIQHVAIYLGNNQYVEAARPGTRIRISSISKGYYPAFMGRP</sequence>
<comment type="similarity">
    <text evidence="1">Belongs to the peptidase C40 family.</text>
</comment>
<keyword evidence="4" id="KW-0788">Thiol protease</keyword>
<dbReference type="PANTHER" id="PTHR47053:SF1">
    <property type="entry name" value="MUREIN DD-ENDOPEPTIDASE MEPH-RELATED"/>
    <property type="match status" value="1"/>
</dbReference>
<accession>A0A1E7N2J1</accession>
<dbReference type="PANTHER" id="PTHR47053">
    <property type="entry name" value="MUREIN DD-ENDOPEPTIDASE MEPH-RELATED"/>
    <property type="match status" value="1"/>
</dbReference>
<comment type="caution">
    <text evidence="9">The sequence shown here is derived from an EMBL/GenBank/DDBJ whole genome shotgun (WGS) entry which is preliminary data.</text>
</comment>
<reference evidence="8" key="1">
    <citation type="journal article" date="2014" name="Int. J. Syst. Evol. Microbiol.">
        <title>Complete genome sequence of Corynebacterium casei LMG S-19264T (=DSM 44701T), isolated from a smear-ripened cheese.</title>
        <authorList>
            <consortium name="US DOE Joint Genome Institute (JGI-PGF)"/>
            <person name="Walter F."/>
            <person name="Albersmeier A."/>
            <person name="Kalinowski J."/>
            <person name="Ruckert C."/>
        </authorList>
    </citation>
    <scope>NUCLEOTIDE SEQUENCE</scope>
    <source>
        <strain evidence="8">JCM 4434</strain>
    </source>
</reference>
<dbReference type="Proteomes" id="UP000610124">
    <property type="component" value="Unassembled WGS sequence"/>
</dbReference>
<dbReference type="InterPro" id="IPR051202">
    <property type="entry name" value="Peptidase_C40"/>
</dbReference>
<evidence type="ECO:0000256" key="2">
    <source>
        <dbReference type="ARBA" id="ARBA00022670"/>
    </source>
</evidence>
<reference evidence="10" key="4">
    <citation type="submission" date="2016-08" db="EMBL/GenBank/DDBJ databases">
        <title>Sequencing, assembly and comparative genomics of S. aureofaciens ATCC 10762.</title>
        <authorList>
            <person name="Gradnigo J.S."/>
            <person name="Johnson N."/>
            <person name="Somerville G.A."/>
        </authorList>
    </citation>
    <scope>NUCLEOTIDE SEQUENCE [LARGE SCALE GENOMIC DNA]</scope>
    <source>
        <strain evidence="10">ATCC 10762 / DSM 40127 / CCM 3239 / JCM 4008 / LMG 5968 / NBRC 12843 / NCIMB 8234 / A-377</strain>
    </source>
</reference>
<feature type="domain" description="NlpC/P60" evidence="7">
    <location>
        <begin position="188"/>
        <end position="308"/>
    </location>
</feature>
<dbReference type="EMBL" id="BMUB01000023">
    <property type="protein sequence ID" value="GGU99656.1"/>
    <property type="molecule type" value="Genomic_DNA"/>
</dbReference>
<keyword evidence="6" id="KW-0812">Transmembrane</keyword>
<accession>A0A8H9I3S6</accession>
<dbReference type="Pfam" id="PF00877">
    <property type="entry name" value="NLPC_P60"/>
    <property type="match status" value="1"/>
</dbReference>
<evidence type="ECO:0000256" key="5">
    <source>
        <dbReference type="SAM" id="MobiDB-lite"/>
    </source>
</evidence>
<dbReference type="AlphaFoldDB" id="A0A1E7N2J1"/>
<dbReference type="GeneID" id="97489203"/>
<gene>
    <name evidence="8" type="ORF">GCM10010502_62610</name>
    <name evidence="9" type="ORF">HS99_0034875</name>
</gene>
<dbReference type="InterPro" id="IPR038765">
    <property type="entry name" value="Papain-like_cys_pep_sf"/>
</dbReference>
<dbReference type="PROSITE" id="PS51935">
    <property type="entry name" value="NLPC_P60"/>
    <property type="match status" value="1"/>
</dbReference>
<feature type="region of interest" description="Disordered" evidence="5">
    <location>
        <begin position="106"/>
        <end position="132"/>
    </location>
</feature>
<evidence type="ECO:0000256" key="4">
    <source>
        <dbReference type="ARBA" id="ARBA00022807"/>
    </source>
</evidence>
<reference evidence="9" key="3">
    <citation type="submission" date="2016-08" db="EMBL/GenBank/DDBJ databases">
        <title>Sequencing, Assembly and Comparative Genomics of S. aureofaciens ATCC 10762.</title>
        <authorList>
            <person name="Gradnigo J.S."/>
            <person name="Johnson N."/>
            <person name="Somerville G.A."/>
        </authorList>
    </citation>
    <scope>NUCLEOTIDE SEQUENCE [LARGE SCALE GENOMIC DNA]</scope>
    <source>
        <strain evidence="9">ATCC 10762</strain>
    </source>
</reference>
<feature type="compositionally biased region" description="Low complexity" evidence="5">
    <location>
        <begin position="108"/>
        <end position="129"/>
    </location>
</feature>
<dbReference type="RefSeq" id="WP_030288559.1">
    <property type="nucleotide sequence ID" value="NZ_BMUB01000023.1"/>
</dbReference>
<evidence type="ECO:0000313" key="8">
    <source>
        <dbReference type="EMBL" id="GGU99656.1"/>
    </source>
</evidence>
<evidence type="ECO:0000256" key="3">
    <source>
        <dbReference type="ARBA" id="ARBA00022801"/>
    </source>
</evidence>
<dbReference type="OrthoDB" id="5177647at2"/>
<feature type="region of interest" description="Disordered" evidence="5">
    <location>
        <begin position="165"/>
        <end position="184"/>
    </location>
</feature>
<protein>
    <recommendedName>
        <fullName evidence="7">NlpC/P60 domain-containing protein</fullName>
    </recommendedName>
</protein>
<reference evidence="9 10" key="2">
    <citation type="submission" date="2014-07" db="EMBL/GenBank/DDBJ databases">
        <authorList>
            <person name="Zhang J.E."/>
            <person name="Yang H."/>
            <person name="Guo J."/>
            <person name="Deng Z."/>
            <person name="Luo H."/>
            <person name="Luo M."/>
            <person name="Zhao B."/>
        </authorList>
    </citation>
    <scope>NUCLEOTIDE SEQUENCE [LARGE SCALE GENOMIC DNA]</scope>
    <source>
        <strain evidence="9">ATCC 10762</strain>
        <strain evidence="10">ATCC 10762 / DSM 40127 / CCM 3239 / JCM 4008 / LMG 5968 / NBRC 12843 / NCIMB 8234 / A-377</strain>
    </source>
</reference>
<evidence type="ECO:0000256" key="6">
    <source>
        <dbReference type="SAM" id="Phobius"/>
    </source>
</evidence>